<name>A0A1G6ISX2_9PSEU</name>
<dbReference type="STRING" id="1271860.SAMN05216174_10185"/>
<keyword evidence="3" id="KW-1185">Reference proteome</keyword>
<gene>
    <name evidence="2" type="ORF">SAMN05216174_10185</name>
</gene>
<dbReference type="AlphaFoldDB" id="A0A1G6ISX2"/>
<dbReference type="SUPFAM" id="SSF53335">
    <property type="entry name" value="S-adenosyl-L-methionine-dependent methyltransferases"/>
    <property type="match status" value="1"/>
</dbReference>
<reference evidence="3" key="1">
    <citation type="submission" date="2016-10" db="EMBL/GenBank/DDBJ databases">
        <authorList>
            <person name="Varghese N."/>
            <person name="Submissions S."/>
        </authorList>
    </citation>
    <scope>NUCLEOTIDE SEQUENCE [LARGE SCALE GENOMIC DNA]</scope>
    <source>
        <strain evidence="3">IBRC-M 10403</strain>
    </source>
</reference>
<dbReference type="GO" id="GO:0032259">
    <property type="term" value="P:methylation"/>
    <property type="evidence" value="ECO:0007669"/>
    <property type="project" value="UniProtKB-KW"/>
</dbReference>
<dbReference type="Pfam" id="PF08241">
    <property type="entry name" value="Methyltransf_11"/>
    <property type="match status" value="1"/>
</dbReference>
<evidence type="ECO:0000313" key="2">
    <source>
        <dbReference type="EMBL" id="SDC09530.1"/>
    </source>
</evidence>
<dbReference type="EMBL" id="FMZZ01000001">
    <property type="protein sequence ID" value="SDC09530.1"/>
    <property type="molecule type" value="Genomic_DNA"/>
</dbReference>
<keyword evidence="2" id="KW-0808">Transferase</keyword>
<evidence type="ECO:0000259" key="1">
    <source>
        <dbReference type="Pfam" id="PF08241"/>
    </source>
</evidence>
<dbReference type="RefSeq" id="WP_175482590.1">
    <property type="nucleotide sequence ID" value="NZ_FMZZ01000001.1"/>
</dbReference>
<dbReference type="InterPro" id="IPR029063">
    <property type="entry name" value="SAM-dependent_MTases_sf"/>
</dbReference>
<dbReference type="GO" id="GO:0008757">
    <property type="term" value="F:S-adenosylmethionine-dependent methyltransferase activity"/>
    <property type="evidence" value="ECO:0007669"/>
    <property type="project" value="InterPro"/>
</dbReference>
<accession>A0A1G6ISX2</accession>
<dbReference type="InterPro" id="IPR013216">
    <property type="entry name" value="Methyltransf_11"/>
</dbReference>
<feature type="domain" description="Methyltransferase type 11" evidence="1">
    <location>
        <begin position="66"/>
        <end position="114"/>
    </location>
</feature>
<dbReference type="Gene3D" id="3.40.50.150">
    <property type="entry name" value="Vaccinia Virus protein VP39"/>
    <property type="match status" value="1"/>
</dbReference>
<dbReference type="Proteomes" id="UP000199501">
    <property type="component" value="Unassembled WGS sequence"/>
</dbReference>
<keyword evidence="2" id="KW-0489">Methyltransferase</keyword>
<organism evidence="2 3">
    <name type="scientific">Actinokineospora iranica</name>
    <dbReference type="NCBI Taxonomy" id="1271860"/>
    <lineage>
        <taxon>Bacteria</taxon>
        <taxon>Bacillati</taxon>
        <taxon>Actinomycetota</taxon>
        <taxon>Actinomycetes</taxon>
        <taxon>Pseudonocardiales</taxon>
        <taxon>Pseudonocardiaceae</taxon>
        <taxon>Actinokineospora</taxon>
    </lineage>
</organism>
<protein>
    <submittedName>
        <fullName evidence="2">Methyltransferase domain-containing protein</fullName>
    </submittedName>
</protein>
<evidence type="ECO:0000313" key="3">
    <source>
        <dbReference type="Proteomes" id="UP000199501"/>
    </source>
</evidence>
<proteinExistence type="predicted"/>
<sequence length="235" mass="24978">MTETREDPLDRAYREPVDLPGKTVELLTDVTGVVVDVGGDRRIGRRLRQSRPDLTVVAVDRARADVAGEACALPLRSGRAAAVLAPHLLRAVADIDAVLAEFARVLAPGGLVVVSANALGDLRELRALWWAAARDCGVVDPPPFLDADESFPLDHAQAWLSRHFGEVTVTPLRSTVAVPAEAALALVASSRPEETDVTWELLASIVERRVRDVVAAEGGFTLTTITGVATGVRAG</sequence>